<keyword evidence="4" id="KW-1185">Reference proteome</keyword>
<dbReference type="PANTHER" id="PTHR13393">
    <property type="entry name" value="SAM-DEPENDENT METHYLTRANSFERASE"/>
    <property type="match status" value="1"/>
</dbReference>
<protein>
    <submittedName>
        <fullName evidence="5">U6 small nuclear RNA (adenine-(43)-N(6))-methyltransferase</fullName>
    </submittedName>
</protein>
<evidence type="ECO:0000313" key="3">
    <source>
        <dbReference type="EMBL" id="VDP94798.1"/>
    </source>
</evidence>
<organism evidence="5">
    <name type="scientific">Echinostoma caproni</name>
    <dbReference type="NCBI Taxonomy" id="27848"/>
    <lineage>
        <taxon>Eukaryota</taxon>
        <taxon>Metazoa</taxon>
        <taxon>Spiralia</taxon>
        <taxon>Lophotrochozoa</taxon>
        <taxon>Platyhelminthes</taxon>
        <taxon>Trematoda</taxon>
        <taxon>Digenea</taxon>
        <taxon>Plagiorchiida</taxon>
        <taxon>Echinostomata</taxon>
        <taxon>Echinostomatoidea</taxon>
        <taxon>Echinostomatidae</taxon>
        <taxon>Echinostoma</taxon>
    </lineage>
</organism>
<dbReference type="GO" id="GO:0008168">
    <property type="term" value="F:methyltransferase activity"/>
    <property type="evidence" value="ECO:0007669"/>
    <property type="project" value="UniProtKB-KW"/>
</dbReference>
<proteinExistence type="predicted"/>
<dbReference type="InterPro" id="IPR010286">
    <property type="entry name" value="METTL16/RlmF"/>
</dbReference>
<evidence type="ECO:0000256" key="2">
    <source>
        <dbReference type="ARBA" id="ARBA00022679"/>
    </source>
</evidence>
<evidence type="ECO:0000313" key="5">
    <source>
        <dbReference type="WBParaSite" id="ECPE_0001754801-mRNA-1"/>
    </source>
</evidence>
<dbReference type="GO" id="GO:0070475">
    <property type="term" value="P:rRNA base methylation"/>
    <property type="evidence" value="ECO:0007669"/>
    <property type="project" value="TreeGrafter"/>
</dbReference>
<evidence type="ECO:0000256" key="1">
    <source>
        <dbReference type="ARBA" id="ARBA00022603"/>
    </source>
</evidence>
<accession>A0A183BE68</accession>
<dbReference type="WBParaSite" id="ECPE_0001754801-mRNA-1">
    <property type="protein sequence ID" value="ECPE_0001754801-mRNA-1"/>
    <property type="gene ID" value="ECPE_0001754801"/>
</dbReference>
<keyword evidence="2" id="KW-0808">Transferase</keyword>
<dbReference type="EMBL" id="UZAN01069697">
    <property type="protein sequence ID" value="VDP94798.1"/>
    <property type="molecule type" value="Genomic_DNA"/>
</dbReference>
<dbReference type="Pfam" id="PF05971">
    <property type="entry name" value="Methyltransf_10"/>
    <property type="match status" value="1"/>
</dbReference>
<evidence type="ECO:0000313" key="4">
    <source>
        <dbReference type="Proteomes" id="UP000272942"/>
    </source>
</evidence>
<dbReference type="PANTHER" id="PTHR13393:SF0">
    <property type="entry name" value="RNA N6-ADENOSINE-METHYLTRANSFERASE METTL16"/>
    <property type="match status" value="1"/>
</dbReference>
<dbReference type="InterPro" id="IPR029063">
    <property type="entry name" value="SAM-dependent_MTases_sf"/>
</dbReference>
<dbReference type="AlphaFoldDB" id="A0A183BE68"/>
<dbReference type="SUPFAM" id="SSF53335">
    <property type="entry name" value="S-adenosyl-L-methionine-dependent methyltransferases"/>
    <property type="match status" value="1"/>
</dbReference>
<name>A0A183BE68_9TREM</name>
<reference evidence="3 4" key="2">
    <citation type="submission" date="2018-11" db="EMBL/GenBank/DDBJ databases">
        <authorList>
            <consortium name="Pathogen Informatics"/>
        </authorList>
    </citation>
    <scope>NUCLEOTIDE SEQUENCE [LARGE SCALE GENOMIC DNA]</scope>
    <source>
        <strain evidence="3 4">Egypt</strain>
    </source>
</reference>
<gene>
    <name evidence="3" type="ORF">ECPE_LOCUS17504</name>
</gene>
<dbReference type="OrthoDB" id="514248at2759"/>
<keyword evidence="1" id="KW-0489">Methyltransferase</keyword>
<dbReference type="Gene3D" id="3.40.50.150">
    <property type="entry name" value="Vaccinia Virus protein VP39"/>
    <property type="match status" value="1"/>
</dbReference>
<dbReference type="GO" id="GO:0005634">
    <property type="term" value="C:nucleus"/>
    <property type="evidence" value="ECO:0007669"/>
    <property type="project" value="TreeGrafter"/>
</dbReference>
<sequence length="240" mass="27761">MALNKYMHPRNPYRHRRPNFKQLAKKYPFFEEVAYVDENDRVNIDFKKPLHLAALSKALLLDDFGIKVELPLDRLVPTIPLRLNYILWLEDFIKSFSNPASNVRILDVGVGASCIYPLLGAKKNNWSFIGTETDQRNFTFARENVIRNGLQDLIKRTFSSFFVSLNRGLEPVPIGRRTTKWLLLCTRMCTHTRRKGKIKPGDCRSRMDKFSMYAHPIDYMAESESSAVAATWTHSDEQCG</sequence>
<reference evidence="5" key="1">
    <citation type="submission" date="2016-06" db="UniProtKB">
        <authorList>
            <consortium name="WormBaseParasite"/>
        </authorList>
    </citation>
    <scope>IDENTIFICATION</scope>
</reference>
<dbReference type="Proteomes" id="UP000272942">
    <property type="component" value="Unassembled WGS sequence"/>
</dbReference>